<evidence type="ECO:0000313" key="5">
    <source>
        <dbReference type="Proteomes" id="UP000663305"/>
    </source>
</evidence>
<dbReference type="PANTHER" id="PTHR43479:SF11">
    <property type="entry name" value="ACREF_ENVCD OPERON REPRESSOR-RELATED"/>
    <property type="match status" value="1"/>
</dbReference>
<dbReference type="GeneID" id="68859778"/>
<dbReference type="InterPro" id="IPR001647">
    <property type="entry name" value="HTH_TetR"/>
</dbReference>
<dbReference type="Gene3D" id="1.10.357.10">
    <property type="entry name" value="Tetracycline Repressor, domain 2"/>
    <property type="match status" value="1"/>
</dbReference>
<accession>A0A897NDD2</accession>
<proteinExistence type="predicted"/>
<dbReference type="PANTHER" id="PTHR43479">
    <property type="entry name" value="ACREF/ENVCD OPERON REPRESSOR-RELATED"/>
    <property type="match status" value="1"/>
</dbReference>
<dbReference type="AlphaFoldDB" id="A0A897NDD2"/>
<feature type="domain" description="HTH tetR-type" evidence="3">
    <location>
        <begin position="10"/>
        <end position="70"/>
    </location>
</feature>
<dbReference type="RefSeq" id="WP_229125292.1">
    <property type="nucleotide sequence ID" value="NZ_CP064789.1"/>
</dbReference>
<gene>
    <name evidence="4" type="primary">acrR</name>
    <name evidence="4" type="ORF">HSBGL_0248</name>
</gene>
<dbReference type="EMBL" id="CP064789">
    <property type="protein sequence ID" value="QSG10687.1"/>
    <property type="molecule type" value="Genomic_DNA"/>
</dbReference>
<dbReference type="SUPFAM" id="SSF46689">
    <property type="entry name" value="Homeodomain-like"/>
    <property type="match status" value="1"/>
</dbReference>
<keyword evidence="1 2" id="KW-0238">DNA-binding</keyword>
<evidence type="ECO:0000313" key="4">
    <source>
        <dbReference type="EMBL" id="QSG10687.1"/>
    </source>
</evidence>
<dbReference type="PROSITE" id="PS50977">
    <property type="entry name" value="HTH_TETR_2"/>
    <property type="match status" value="1"/>
</dbReference>
<organism evidence="4 5">
    <name type="scientific">Halapricum desulfuricans</name>
    <dbReference type="NCBI Taxonomy" id="2841257"/>
    <lineage>
        <taxon>Archaea</taxon>
        <taxon>Methanobacteriati</taxon>
        <taxon>Methanobacteriota</taxon>
        <taxon>Stenosarchaea group</taxon>
        <taxon>Halobacteria</taxon>
        <taxon>Halobacteriales</taxon>
        <taxon>Haloarculaceae</taxon>
        <taxon>Halapricum</taxon>
    </lineage>
</organism>
<protein>
    <submittedName>
        <fullName evidence="4">Transcriptional regulator, TetR/AcrR family</fullName>
    </submittedName>
</protein>
<dbReference type="InterPro" id="IPR050624">
    <property type="entry name" value="HTH-type_Tx_Regulator"/>
</dbReference>
<dbReference type="Proteomes" id="UP000663305">
    <property type="component" value="Chromosome"/>
</dbReference>
<dbReference type="InterPro" id="IPR009057">
    <property type="entry name" value="Homeodomain-like_sf"/>
</dbReference>
<feature type="DNA-binding region" description="H-T-H motif" evidence="2">
    <location>
        <begin position="33"/>
        <end position="52"/>
    </location>
</feature>
<evidence type="ECO:0000259" key="3">
    <source>
        <dbReference type="PROSITE" id="PS50977"/>
    </source>
</evidence>
<dbReference type="GO" id="GO:0003677">
    <property type="term" value="F:DNA binding"/>
    <property type="evidence" value="ECO:0007669"/>
    <property type="project" value="UniProtKB-UniRule"/>
</dbReference>
<evidence type="ECO:0000256" key="2">
    <source>
        <dbReference type="PROSITE-ProRule" id="PRU00335"/>
    </source>
</evidence>
<reference evidence="4" key="1">
    <citation type="submission" date="2020-11" db="EMBL/GenBank/DDBJ databases">
        <title>Carbohydrate-dependent, anaerobic sulfur respiration: A novel catabolism in halophilic archaea.</title>
        <authorList>
            <person name="Sorokin D.Y."/>
            <person name="Messina E."/>
            <person name="Smedile F."/>
            <person name="La Cono V."/>
            <person name="Hallsworth J.E."/>
            <person name="Yakimov M.M."/>
        </authorList>
    </citation>
    <scope>NUCLEOTIDE SEQUENCE</scope>
    <source>
        <strain evidence="4">HSR-Bgl</strain>
    </source>
</reference>
<dbReference type="Pfam" id="PF00440">
    <property type="entry name" value="TetR_N"/>
    <property type="match status" value="1"/>
</dbReference>
<name>A0A897NDD2_9EURY</name>
<evidence type="ECO:0000256" key="1">
    <source>
        <dbReference type="ARBA" id="ARBA00023125"/>
    </source>
</evidence>
<sequence length="202" mass="23401">MSGFSSAERERIRRDLIEAGSDLFSRLGLERTRVTDLTDEVGIGTSTFYTFFDSKGELYLTVLDDEIERLARSYTDVLREKADIESEVRAGLEILFEELETNPLFYRSVVENERQQLLRSLAPEKQQQFKEGEDTLLVLAERWTDHPRFRIDEPQEVVNVLRMLAQTVRTREAFETLRSVAAYEAARDALIETLVRGFVERA</sequence>